<organism evidence="2 3">
    <name type="scientific">Panicum hallii var. hallii</name>
    <dbReference type="NCBI Taxonomy" id="1504633"/>
    <lineage>
        <taxon>Eukaryota</taxon>
        <taxon>Viridiplantae</taxon>
        <taxon>Streptophyta</taxon>
        <taxon>Embryophyta</taxon>
        <taxon>Tracheophyta</taxon>
        <taxon>Spermatophyta</taxon>
        <taxon>Magnoliopsida</taxon>
        <taxon>Liliopsida</taxon>
        <taxon>Poales</taxon>
        <taxon>Poaceae</taxon>
        <taxon>PACMAD clade</taxon>
        <taxon>Panicoideae</taxon>
        <taxon>Panicodae</taxon>
        <taxon>Paniceae</taxon>
        <taxon>Panicinae</taxon>
        <taxon>Panicum</taxon>
        <taxon>Panicum sect. Panicum</taxon>
    </lineage>
</organism>
<keyword evidence="3" id="KW-1185">Reference proteome</keyword>
<reference evidence="2 3" key="1">
    <citation type="submission" date="2018-04" db="EMBL/GenBank/DDBJ databases">
        <title>WGS assembly of Panicum hallii var. hallii HAL2.</title>
        <authorList>
            <person name="Lovell J."/>
            <person name="Jenkins J."/>
            <person name="Lowry D."/>
            <person name="Mamidi S."/>
            <person name="Sreedasyam A."/>
            <person name="Weng X."/>
            <person name="Barry K."/>
            <person name="Bonette J."/>
            <person name="Campitelli B."/>
            <person name="Daum C."/>
            <person name="Gordon S."/>
            <person name="Gould B."/>
            <person name="Lipzen A."/>
            <person name="MacQueen A."/>
            <person name="Palacio-Mejia J."/>
            <person name="Plott C."/>
            <person name="Shakirov E."/>
            <person name="Shu S."/>
            <person name="Yoshinaga Y."/>
            <person name="Zane M."/>
            <person name="Rokhsar D."/>
            <person name="Grimwood J."/>
            <person name="Schmutz J."/>
            <person name="Juenger T."/>
        </authorList>
    </citation>
    <scope>NUCLEOTIDE SEQUENCE [LARGE SCALE GENOMIC DNA]</scope>
    <source>
        <strain evidence="3">cv. HAL2</strain>
    </source>
</reference>
<dbReference type="Gramene" id="PUZ77800">
    <property type="protein sequence ID" value="PUZ77800"/>
    <property type="gene ID" value="GQ55_1G402600"/>
</dbReference>
<feature type="transmembrane region" description="Helical" evidence="1">
    <location>
        <begin position="15"/>
        <end position="33"/>
    </location>
</feature>
<gene>
    <name evidence="2" type="ORF">GQ55_1G402600</name>
</gene>
<dbReference type="AlphaFoldDB" id="A0A2T7FCI7"/>
<keyword evidence="1" id="KW-0812">Transmembrane</keyword>
<keyword evidence="1" id="KW-0472">Membrane</keyword>
<protein>
    <submittedName>
        <fullName evidence="2">Uncharacterized protein</fullName>
    </submittedName>
</protein>
<name>A0A2T7FCI7_9POAL</name>
<evidence type="ECO:0000313" key="3">
    <source>
        <dbReference type="Proteomes" id="UP000244336"/>
    </source>
</evidence>
<dbReference type="EMBL" id="CM009749">
    <property type="protein sequence ID" value="PUZ77800.1"/>
    <property type="molecule type" value="Genomic_DNA"/>
</dbReference>
<accession>A0A2T7FCI7</accession>
<keyword evidence="1" id="KW-1133">Transmembrane helix</keyword>
<dbReference type="Proteomes" id="UP000244336">
    <property type="component" value="Chromosome 1"/>
</dbReference>
<evidence type="ECO:0000256" key="1">
    <source>
        <dbReference type="SAM" id="Phobius"/>
    </source>
</evidence>
<evidence type="ECO:0000313" key="2">
    <source>
        <dbReference type="EMBL" id="PUZ77800.1"/>
    </source>
</evidence>
<sequence>MIDVIKESSRSLSSLWWPVAYDLILHVGAYSLFNNVKRCFARLLVVQTALFVMCLL</sequence>
<proteinExistence type="predicted"/>